<proteinExistence type="predicted"/>
<feature type="compositionally biased region" description="Low complexity" evidence="1">
    <location>
        <begin position="69"/>
        <end position="99"/>
    </location>
</feature>
<dbReference type="AlphaFoldDB" id="A0A061H5J5"/>
<organism evidence="2 3">
    <name type="scientific">Pseudozyma flocculosa PF-1</name>
    <dbReference type="NCBI Taxonomy" id="1277687"/>
    <lineage>
        <taxon>Eukaryota</taxon>
        <taxon>Fungi</taxon>
        <taxon>Dikarya</taxon>
        <taxon>Basidiomycota</taxon>
        <taxon>Ustilaginomycotina</taxon>
        <taxon>Ustilaginomycetes</taxon>
        <taxon>Ustilaginales</taxon>
        <taxon>Ustilaginaceae</taxon>
        <taxon>Pseudozyma</taxon>
    </lineage>
</organism>
<dbReference type="EMBL" id="KE361637">
    <property type="protein sequence ID" value="EPQ27898.1"/>
    <property type="molecule type" value="Genomic_DNA"/>
</dbReference>
<dbReference type="RefSeq" id="XP_007880359.1">
    <property type="nucleotide sequence ID" value="XM_007882168.1"/>
</dbReference>
<evidence type="ECO:0000313" key="3">
    <source>
        <dbReference type="Proteomes" id="UP000053664"/>
    </source>
</evidence>
<reference evidence="2 3" key="1">
    <citation type="journal article" date="2013" name="Plant Cell">
        <title>The transition from a phytopathogenic smut ancestor to an anamorphic biocontrol agent deciphered by comparative whole-genome analysis.</title>
        <authorList>
            <person name="Lefebvre F."/>
            <person name="Joly D.L."/>
            <person name="Labbe C."/>
            <person name="Teichmann B."/>
            <person name="Linning R."/>
            <person name="Belzile F."/>
            <person name="Bakkeren G."/>
            <person name="Belanger R.R."/>
        </authorList>
    </citation>
    <scope>NUCLEOTIDE SEQUENCE [LARGE SCALE GENOMIC DNA]</scope>
    <source>
        <strain evidence="2 3">PF-1</strain>
    </source>
</reference>
<protein>
    <submittedName>
        <fullName evidence="2">Uncharacterized protein</fullName>
    </submittedName>
</protein>
<evidence type="ECO:0000256" key="1">
    <source>
        <dbReference type="SAM" id="MobiDB-lite"/>
    </source>
</evidence>
<gene>
    <name evidence="2" type="ORF">PFL1_04642</name>
</gene>
<evidence type="ECO:0000313" key="2">
    <source>
        <dbReference type="EMBL" id="EPQ27898.1"/>
    </source>
</evidence>
<dbReference type="KEGG" id="pfp:PFL1_04642"/>
<dbReference type="Proteomes" id="UP000053664">
    <property type="component" value="Unassembled WGS sequence"/>
</dbReference>
<dbReference type="GeneID" id="19318743"/>
<sequence>MNMILLTVGRSCPRQARLALVRYQSSYPRRHCRLEGICGDVLSFNIEPAINCLGDLEIVLVCGSTVPQRRFSSARTARAASQTRASTPSRPLSGRSSEPPSSPATPPRRLRMSSPTSSALCGNHRR</sequence>
<feature type="region of interest" description="Disordered" evidence="1">
    <location>
        <begin position="69"/>
        <end position="126"/>
    </location>
</feature>
<dbReference type="HOGENOM" id="CLU_1982536_0_0_1"/>
<name>A0A061H5J5_9BASI</name>
<accession>A0A061H5J5</accession>